<dbReference type="Proteomes" id="UP001324993">
    <property type="component" value="Chromosome"/>
</dbReference>
<proteinExistence type="predicted"/>
<evidence type="ECO:0000313" key="4">
    <source>
        <dbReference type="Proteomes" id="UP001324993"/>
    </source>
</evidence>
<accession>A0ABZ0RI09</accession>
<evidence type="ECO:0000259" key="2">
    <source>
        <dbReference type="Pfam" id="PF08241"/>
    </source>
</evidence>
<organism evidence="3 4">
    <name type="scientific">Coraliomargarita algicola</name>
    <dbReference type="NCBI Taxonomy" id="3092156"/>
    <lineage>
        <taxon>Bacteria</taxon>
        <taxon>Pseudomonadati</taxon>
        <taxon>Verrucomicrobiota</taxon>
        <taxon>Opitutia</taxon>
        <taxon>Puniceicoccales</taxon>
        <taxon>Coraliomargaritaceae</taxon>
        <taxon>Coraliomargarita</taxon>
    </lineage>
</organism>
<sequence>MNTVQFQRKVLRALSQCAFLSEKLIGIPKSRYYCPTCSQNVFSWQPLVRDIGDGHSKLEKSPRICPHCKSLERTRLFSLYLAKYRILETQLDILHFAPEKGLESIFRAANIKGYLTTDLFMPNVDKVEDITKMSFPDNAFDLIYCSNVLEHIEDDKAAMSELYRILRPGGQAIIQVPIIGETTYEDPNIRSETERYKHFGQGDHVRVYGTDIEERLTSAGFDVSPFDILDELDLTEFEKDRMNIKRHELIHRCLKQSR</sequence>
<gene>
    <name evidence="3" type="ORF">SH580_14835</name>
</gene>
<dbReference type="InterPro" id="IPR050447">
    <property type="entry name" value="Erg6_SMT_methyltransf"/>
</dbReference>
<dbReference type="GO" id="GO:0008168">
    <property type="term" value="F:methyltransferase activity"/>
    <property type="evidence" value="ECO:0007669"/>
    <property type="project" value="UniProtKB-KW"/>
</dbReference>
<keyword evidence="3" id="KW-0489">Methyltransferase</keyword>
<feature type="domain" description="Methyltransferase type 11" evidence="2">
    <location>
        <begin position="127"/>
        <end position="174"/>
    </location>
</feature>
<dbReference type="InterPro" id="IPR029063">
    <property type="entry name" value="SAM-dependent_MTases_sf"/>
</dbReference>
<dbReference type="Gene3D" id="3.40.50.150">
    <property type="entry name" value="Vaccinia Virus protein VP39"/>
    <property type="match status" value="1"/>
</dbReference>
<dbReference type="PANTHER" id="PTHR44068">
    <property type="entry name" value="ZGC:194242"/>
    <property type="match status" value="1"/>
</dbReference>
<keyword evidence="4" id="KW-1185">Reference proteome</keyword>
<reference evidence="3 4" key="1">
    <citation type="submission" date="2023-11" db="EMBL/GenBank/DDBJ databases">
        <title>Coraliomargarita sp. nov., isolated from marine algae.</title>
        <authorList>
            <person name="Lee J.K."/>
            <person name="Baek J.H."/>
            <person name="Kim J.M."/>
            <person name="Choi D.G."/>
            <person name="Jeon C.O."/>
        </authorList>
    </citation>
    <scope>NUCLEOTIDE SEQUENCE [LARGE SCALE GENOMIC DNA]</scope>
    <source>
        <strain evidence="3 4">J2-16</strain>
    </source>
</reference>
<dbReference type="GO" id="GO:0032259">
    <property type="term" value="P:methylation"/>
    <property type="evidence" value="ECO:0007669"/>
    <property type="project" value="UniProtKB-KW"/>
</dbReference>
<dbReference type="SUPFAM" id="SSF53335">
    <property type="entry name" value="S-adenosyl-L-methionine-dependent methyltransferases"/>
    <property type="match status" value="1"/>
</dbReference>
<dbReference type="PANTHER" id="PTHR44068:SF11">
    <property type="entry name" value="GERANYL DIPHOSPHATE 2-C-METHYLTRANSFERASE"/>
    <property type="match status" value="1"/>
</dbReference>
<protein>
    <submittedName>
        <fullName evidence="3">Methyltransferase domain-containing protein</fullName>
    </submittedName>
</protein>
<keyword evidence="1" id="KW-0808">Transferase</keyword>
<dbReference type="Pfam" id="PF08241">
    <property type="entry name" value="Methyltransf_11"/>
    <property type="match status" value="1"/>
</dbReference>
<dbReference type="EMBL" id="CP138858">
    <property type="protein sequence ID" value="WPJ94708.1"/>
    <property type="molecule type" value="Genomic_DNA"/>
</dbReference>
<evidence type="ECO:0000313" key="3">
    <source>
        <dbReference type="EMBL" id="WPJ94708.1"/>
    </source>
</evidence>
<dbReference type="InterPro" id="IPR013216">
    <property type="entry name" value="Methyltransf_11"/>
</dbReference>
<evidence type="ECO:0000256" key="1">
    <source>
        <dbReference type="ARBA" id="ARBA00022679"/>
    </source>
</evidence>
<dbReference type="RefSeq" id="WP_319831622.1">
    <property type="nucleotide sequence ID" value="NZ_CP138858.1"/>
</dbReference>
<name>A0ABZ0RI09_9BACT</name>
<dbReference type="CDD" id="cd02440">
    <property type="entry name" value="AdoMet_MTases"/>
    <property type="match status" value="1"/>
</dbReference>